<dbReference type="Pfam" id="PF02744">
    <property type="entry name" value="GalP_UDP_tr_C"/>
    <property type="match status" value="1"/>
</dbReference>
<evidence type="ECO:0000313" key="14">
    <source>
        <dbReference type="Proteomes" id="UP000219356"/>
    </source>
</evidence>
<dbReference type="NCBIfam" id="TIGR01239">
    <property type="entry name" value="galT_2"/>
    <property type="match status" value="1"/>
</dbReference>
<evidence type="ECO:0000256" key="5">
    <source>
        <dbReference type="ARBA" id="ARBA00022490"/>
    </source>
</evidence>
<keyword evidence="5 10" id="KW-0963">Cytoplasm</keyword>
<keyword evidence="8 10" id="KW-0299">Galactose metabolism</keyword>
<comment type="pathway">
    <text evidence="3 10">Carbohydrate metabolism; galactose metabolism.</text>
</comment>
<evidence type="ECO:0000256" key="4">
    <source>
        <dbReference type="ARBA" id="ARBA00008706"/>
    </source>
</evidence>
<dbReference type="STRING" id="586416.GZ22_13795"/>
<evidence type="ECO:0000259" key="11">
    <source>
        <dbReference type="Pfam" id="PF01087"/>
    </source>
</evidence>
<evidence type="ECO:0000259" key="12">
    <source>
        <dbReference type="Pfam" id="PF02744"/>
    </source>
</evidence>
<dbReference type="InterPro" id="IPR000766">
    <property type="entry name" value="GalP_uridyl_Trfase_II"/>
</dbReference>
<evidence type="ECO:0000256" key="1">
    <source>
        <dbReference type="ARBA" id="ARBA00001107"/>
    </source>
</evidence>
<keyword evidence="14" id="KW-1185">Reference proteome</keyword>
<dbReference type="UniPathway" id="UPA00214"/>
<keyword evidence="7 10" id="KW-0548">Nucleotidyltransferase</keyword>
<dbReference type="InterPro" id="IPR005850">
    <property type="entry name" value="GalP_Utransf_C"/>
</dbReference>
<evidence type="ECO:0000313" key="13">
    <source>
        <dbReference type="EMBL" id="SNZ03507.1"/>
    </source>
</evidence>
<evidence type="ECO:0000256" key="6">
    <source>
        <dbReference type="ARBA" id="ARBA00022679"/>
    </source>
</evidence>
<dbReference type="GO" id="GO:0005737">
    <property type="term" value="C:cytoplasm"/>
    <property type="evidence" value="ECO:0007669"/>
    <property type="project" value="UniProtKB-SubCell"/>
</dbReference>
<reference evidence="14" key="1">
    <citation type="submission" date="2017-09" db="EMBL/GenBank/DDBJ databases">
        <authorList>
            <person name="Varghese N."/>
            <person name="Submissions S."/>
        </authorList>
    </citation>
    <scope>NUCLEOTIDE SEQUENCE [LARGE SCALE GENOMIC DNA]</scope>
    <source>
        <strain evidence="14">CGMCC 1.8913</strain>
    </source>
</reference>
<keyword evidence="9 10" id="KW-0119">Carbohydrate metabolism</keyword>
<gene>
    <name evidence="10" type="primary">galT</name>
    <name evidence="13" type="ORF">SAMN05421503_0380</name>
</gene>
<dbReference type="EMBL" id="OBEK01000001">
    <property type="protein sequence ID" value="SNZ03507.1"/>
    <property type="molecule type" value="Genomic_DNA"/>
</dbReference>
<dbReference type="GO" id="GO:0006012">
    <property type="term" value="P:galactose metabolic process"/>
    <property type="evidence" value="ECO:0007669"/>
    <property type="project" value="UniProtKB-UniRule"/>
</dbReference>
<dbReference type="GO" id="GO:0008108">
    <property type="term" value="F:UDP-glucose:hexose-1-phosphate uridylyltransferase activity"/>
    <property type="evidence" value="ECO:0007669"/>
    <property type="project" value="UniProtKB-UniRule"/>
</dbReference>
<sequence>MIYSDIEALLEQTCQEGLIKERDKTYVRNQVIHLLGMNNYPMHKILTSEGSIPDLVDRIIDYAVNEEIIDNVLDEKEMLAASLMDCFMPRPSTVQTLFDYYYDESPEKATDYFYNLSKNSNYIQMNRIKKNISYKAQTKYGEMDITINLSKPEKDPEQIKRERMIKQDVSYPACVLCKENEGYAGRIGYPARSNHRLIQLSLQDETWYLQYSPYVYYEEHSIVLSEEHRDMKINKEAFARLLEFVEQFPHYFIGSNADLPIVGGSILSHDHYQAGRYTFAMTNAEEQYTFPIHAHPDVKAAVLNWPLSVIRLQASDKEKLTEAAESIHSFWYNYDDPDAEIQAYTDKTRHNTITPIARKRDDMYELDLVLRNNRTSATHPLGIFHPHADVHHIKKENIGLIEVMGLAVLPPRLKEELETIYKFLSGEVDNVDPAQQDWAQELRDKHGFLHNQQYAEEVVRKELGEKFVRVLEDAGVFKDDETFQRFITKLNQKVVSN</sequence>
<protein>
    <recommendedName>
        <fullName evidence="10">Galactose-1-phosphate uridylyltransferase</fullName>
        <shortName evidence="10">Gal-1-P uridylyltransferase</shortName>
        <ecNumber evidence="10">2.7.7.12</ecNumber>
    </recommendedName>
    <alternativeName>
        <fullName evidence="10">UDP-glucose--hexose-1-phosphate uridylyltransferase</fullName>
    </alternativeName>
</protein>
<dbReference type="InterPro" id="IPR023425">
    <property type="entry name" value="GalP_uridyl_Trfase_II_CS"/>
</dbReference>
<organism evidence="13 14">
    <name type="scientific">Terribacillus aidingensis</name>
    <dbReference type="NCBI Taxonomy" id="586416"/>
    <lineage>
        <taxon>Bacteria</taxon>
        <taxon>Bacillati</taxon>
        <taxon>Bacillota</taxon>
        <taxon>Bacilli</taxon>
        <taxon>Bacillales</taxon>
        <taxon>Bacillaceae</taxon>
        <taxon>Terribacillus</taxon>
    </lineage>
</organism>
<dbReference type="RefSeq" id="WP_097038719.1">
    <property type="nucleotide sequence ID" value="NZ_OBEK01000001.1"/>
</dbReference>
<comment type="subcellular location">
    <subcellularLocation>
        <location evidence="2 10">Cytoplasm</location>
    </subcellularLocation>
</comment>
<evidence type="ECO:0000256" key="7">
    <source>
        <dbReference type="ARBA" id="ARBA00022695"/>
    </source>
</evidence>
<dbReference type="PANTHER" id="PTHR39191:SF1">
    <property type="entry name" value="DUF4922 DOMAIN-CONTAINING PROTEIN"/>
    <property type="match status" value="1"/>
</dbReference>
<evidence type="ECO:0000256" key="3">
    <source>
        <dbReference type="ARBA" id="ARBA00004947"/>
    </source>
</evidence>
<evidence type="ECO:0000256" key="8">
    <source>
        <dbReference type="ARBA" id="ARBA00023144"/>
    </source>
</evidence>
<dbReference type="Proteomes" id="UP000219356">
    <property type="component" value="Unassembled WGS sequence"/>
</dbReference>
<dbReference type="HAMAP" id="MF_00571">
    <property type="entry name" value="GalP_UDP_trans"/>
    <property type="match status" value="1"/>
</dbReference>
<dbReference type="EC" id="2.7.7.12" evidence="10"/>
<dbReference type="InterPro" id="IPR005849">
    <property type="entry name" value="GalP_Utransf_N"/>
</dbReference>
<proteinExistence type="inferred from homology"/>
<comment type="similarity">
    <text evidence="4 10">Belongs to the galactose-1-phosphate uridylyltransferase type 2 family.</text>
</comment>
<evidence type="ECO:0000256" key="2">
    <source>
        <dbReference type="ARBA" id="ARBA00004496"/>
    </source>
</evidence>
<feature type="domain" description="Galactose-1-phosphate uridyl transferase N-terminal" evidence="11">
    <location>
        <begin position="19"/>
        <end position="229"/>
    </location>
</feature>
<comment type="catalytic activity">
    <reaction evidence="1 10">
        <text>alpha-D-galactose 1-phosphate + UDP-alpha-D-glucose = alpha-D-glucose 1-phosphate + UDP-alpha-D-galactose</text>
        <dbReference type="Rhea" id="RHEA:13989"/>
        <dbReference type="ChEBI" id="CHEBI:58336"/>
        <dbReference type="ChEBI" id="CHEBI:58601"/>
        <dbReference type="ChEBI" id="CHEBI:58885"/>
        <dbReference type="ChEBI" id="CHEBI:66914"/>
        <dbReference type="EC" id="2.7.7.12"/>
    </reaction>
</comment>
<keyword evidence="6 10" id="KW-0808">Transferase</keyword>
<name>A0A285N3V3_9BACI</name>
<dbReference type="OrthoDB" id="2293at2"/>
<feature type="domain" description="Galactose-1-phosphate uridyl transferase C-terminal" evidence="12">
    <location>
        <begin position="245"/>
        <end position="418"/>
    </location>
</feature>
<accession>A0A285N3V3</accession>
<dbReference type="PROSITE" id="PS01163">
    <property type="entry name" value="GAL_P_UDP_TRANSF_II"/>
    <property type="match status" value="1"/>
</dbReference>
<dbReference type="Pfam" id="PF01087">
    <property type="entry name" value="GalP_UDP_transf"/>
    <property type="match status" value="1"/>
</dbReference>
<evidence type="ECO:0000256" key="10">
    <source>
        <dbReference type="HAMAP-Rule" id="MF_00571"/>
    </source>
</evidence>
<dbReference type="NCBIfam" id="NF003629">
    <property type="entry name" value="PRK05270.1-2"/>
    <property type="match status" value="1"/>
</dbReference>
<dbReference type="PIRSF" id="PIRSF006005">
    <property type="entry name" value="GalT_BS"/>
    <property type="match status" value="1"/>
</dbReference>
<dbReference type="AlphaFoldDB" id="A0A285N3V3"/>
<dbReference type="PANTHER" id="PTHR39191">
    <property type="entry name" value="GALACTOSE-1-PHOSPHATE URIDYLYLTRANSFERASE"/>
    <property type="match status" value="1"/>
</dbReference>
<evidence type="ECO:0000256" key="9">
    <source>
        <dbReference type="ARBA" id="ARBA00023277"/>
    </source>
</evidence>